<name>A0A4W2IEN1_BOBOX</name>
<organism evidence="2 3">
    <name type="scientific">Bos indicus x Bos taurus</name>
    <name type="common">Hybrid cattle</name>
    <dbReference type="NCBI Taxonomy" id="30522"/>
    <lineage>
        <taxon>Eukaryota</taxon>
        <taxon>Metazoa</taxon>
        <taxon>Chordata</taxon>
        <taxon>Craniata</taxon>
        <taxon>Vertebrata</taxon>
        <taxon>Euteleostomi</taxon>
        <taxon>Mammalia</taxon>
        <taxon>Eutheria</taxon>
        <taxon>Laurasiatheria</taxon>
        <taxon>Artiodactyla</taxon>
        <taxon>Ruminantia</taxon>
        <taxon>Pecora</taxon>
        <taxon>Bovidae</taxon>
        <taxon>Bovinae</taxon>
        <taxon>Bos</taxon>
    </lineage>
</organism>
<protein>
    <submittedName>
        <fullName evidence="2">TATA-box binding protein associated factor 2</fullName>
    </submittedName>
</protein>
<reference evidence="2" key="2">
    <citation type="submission" date="2025-08" db="UniProtKB">
        <authorList>
            <consortium name="Ensembl"/>
        </authorList>
    </citation>
    <scope>IDENTIFICATION</scope>
</reference>
<dbReference type="AlphaFoldDB" id="A0A4W2IEN1"/>
<evidence type="ECO:0000313" key="2">
    <source>
        <dbReference type="Ensembl" id="ENSBIXP00005043775.1"/>
    </source>
</evidence>
<reference evidence="2 3" key="1">
    <citation type="submission" date="2018-11" db="EMBL/GenBank/DDBJ databases">
        <title>Haplotype-resolved cattle genomes.</title>
        <authorList>
            <person name="Low W.Y."/>
            <person name="Tearle R."/>
            <person name="Bickhart D.M."/>
            <person name="Rosen B.D."/>
            <person name="Koren S."/>
            <person name="Rhie A."/>
            <person name="Hiendleder S."/>
            <person name="Phillippy A.M."/>
            <person name="Smith T.P.L."/>
            <person name="Williams J.L."/>
        </authorList>
    </citation>
    <scope>NUCLEOTIDE SEQUENCE [LARGE SCALE GENOMIC DNA]</scope>
</reference>
<dbReference type="Ensembl" id="ENSBIXT00005040499.1">
    <property type="protein sequence ID" value="ENSBIXP00005043775.1"/>
    <property type="gene ID" value="ENSBIXG00005027563.1"/>
</dbReference>
<dbReference type="GeneTree" id="ENSGT00390000000420"/>
<gene>
    <name evidence="2" type="primary">TAF2</name>
</gene>
<sequence>MFGKEQPPLEMSVHAAAAAPLSVFGKEPASSKHSEHHHHHHHEHKKKKKKHKHKHKHKHRRDGRERGRGPLAFPSPAGGRSARSPSLSD</sequence>
<feature type="region of interest" description="Disordered" evidence="1">
    <location>
        <begin position="20"/>
        <end position="89"/>
    </location>
</feature>
<proteinExistence type="predicted"/>
<accession>A0A4W2IEN1</accession>
<dbReference type="Proteomes" id="UP000429181">
    <property type="component" value="Chromosome 14"/>
</dbReference>
<feature type="compositionally biased region" description="Basic residues" evidence="1">
    <location>
        <begin position="34"/>
        <end position="61"/>
    </location>
</feature>
<evidence type="ECO:0000313" key="3">
    <source>
        <dbReference type="Proteomes" id="UP000429181"/>
    </source>
</evidence>
<evidence type="ECO:0000256" key="1">
    <source>
        <dbReference type="SAM" id="MobiDB-lite"/>
    </source>
</evidence>